<evidence type="ECO:0000313" key="3">
    <source>
        <dbReference type="Proteomes" id="UP000670092"/>
    </source>
</evidence>
<evidence type="ECO:0000256" key="1">
    <source>
        <dbReference type="SAM" id="MobiDB-lite"/>
    </source>
</evidence>
<dbReference type="Proteomes" id="UP000670092">
    <property type="component" value="Unassembled WGS sequence"/>
</dbReference>
<feature type="compositionally biased region" description="Basic and acidic residues" evidence="1">
    <location>
        <begin position="63"/>
        <end position="73"/>
    </location>
</feature>
<name>A0A8H8CU36_AJECA</name>
<dbReference type="EMBL" id="JAEVHI010000006">
    <property type="protein sequence ID" value="KAG5288828.1"/>
    <property type="molecule type" value="Genomic_DNA"/>
</dbReference>
<gene>
    <name evidence="2" type="ORF">I7I52_12439</name>
</gene>
<feature type="compositionally biased region" description="Basic and acidic residues" evidence="1">
    <location>
        <begin position="21"/>
        <end position="30"/>
    </location>
</feature>
<dbReference type="AlphaFoldDB" id="A0A8H8CU36"/>
<reference evidence="2 3" key="1">
    <citation type="submission" date="2021-01" db="EMBL/GenBank/DDBJ databases">
        <title>Chromosome-level genome assembly of a human fungal pathogen reveals clustering of transcriptionally co-regulated genes.</title>
        <authorList>
            <person name="Voorhies M."/>
            <person name="Cohen S."/>
            <person name="Shea T.P."/>
            <person name="Petrus S."/>
            <person name="Munoz J.F."/>
            <person name="Poplawski S."/>
            <person name="Goldman W.E."/>
            <person name="Michael T."/>
            <person name="Cuomo C.A."/>
            <person name="Sil A."/>
            <person name="Beyhan S."/>
        </authorList>
    </citation>
    <scope>NUCLEOTIDE SEQUENCE [LARGE SCALE GENOMIC DNA]</scope>
    <source>
        <strain evidence="2 3">G184AR</strain>
    </source>
</reference>
<evidence type="ECO:0000313" key="2">
    <source>
        <dbReference type="EMBL" id="KAG5288828.1"/>
    </source>
</evidence>
<proteinExistence type="predicted"/>
<comment type="caution">
    <text evidence="2">The sequence shown here is derived from an EMBL/GenBank/DDBJ whole genome shotgun (WGS) entry which is preliminary data.</text>
</comment>
<accession>A0A8H8CU36</accession>
<dbReference type="VEuPathDB" id="FungiDB:I7I52_12439"/>
<feature type="compositionally biased region" description="Basic residues" evidence="1">
    <location>
        <begin position="1"/>
        <end position="20"/>
    </location>
</feature>
<protein>
    <submittedName>
        <fullName evidence="2">HMG-CoA reductase</fullName>
    </submittedName>
</protein>
<organism evidence="2 3">
    <name type="scientific">Ajellomyces capsulatus</name>
    <name type="common">Darling's disease fungus</name>
    <name type="synonym">Histoplasma capsulatum</name>
    <dbReference type="NCBI Taxonomy" id="5037"/>
    <lineage>
        <taxon>Eukaryota</taxon>
        <taxon>Fungi</taxon>
        <taxon>Dikarya</taxon>
        <taxon>Ascomycota</taxon>
        <taxon>Pezizomycotina</taxon>
        <taxon>Eurotiomycetes</taxon>
        <taxon>Eurotiomycetidae</taxon>
        <taxon>Onygenales</taxon>
        <taxon>Ajellomycetaceae</taxon>
        <taxon>Histoplasma</taxon>
    </lineage>
</organism>
<sequence>MHRVPNPRPRRRRQSLARLRRGSDRDEKRLQLHQPFRAPPVHENGPGWHESLHPLQNHHGRRNGHEHDLQGRREGATCHVHRGRVRGHGHHLRVRELLHGQKASCDQLDRRAREGCCC</sequence>
<feature type="region of interest" description="Disordered" evidence="1">
    <location>
        <begin position="1"/>
        <end position="73"/>
    </location>
</feature>